<accession>A0AAV8SM75</accession>
<dbReference type="Proteomes" id="UP001159364">
    <property type="component" value="Linkage Group LG10"/>
</dbReference>
<evidence type="ECO:0000313" key="2">
    <source>
        <dbReference type="Proteomes" id="UP001159364"/>
    </source>
</evidence>
<comment type="caution">
    <text evidence="1">The sequence shown here is derived from an EMBL/GenBank/DDBJ whole genome shotgun (WGS) entry which is preliminary data.</text>
</comment>
<name>A0AAV8SM75_9ROSI</name>
<reference evidence="1 2" key="1">
    <citation type="submission" date="2021-09" db="EMBL/GenBank/DDBJ databases">
        <title>Genomic insights and catalytic innovation underlie evolution of tropane alkaloids biosynthesis.</title>
        <authorList>
            <person name="Wang Y.-J."/>
            <person name="Tian T."/>
            <person name="Huang J.-P."/>
            <person name="Huang S.-X."/>
        </authorList>
    </citation>
    <scope>NUCLEOTIDE SEQUENCE [LARGE SCALE GENOMIC DNA]</scope>
    <source>
        <strain evidence="1">KIB-2018</strain>
        <tissue evidence="1">Leaf</tissue>
    </source>
</reference>
<proteinExistence type="predicted"/>
<protein>
    <submittedName>
        <fullName evidence="1">Uncharacterized protein</fullName>
    </submittedName>
</protein>
<evidence type="ECO:0000313" key="1">
    <source>
        <dbReference type="EMBL" id="KAJ8753325.1"/>
    </source>
</evidence>
<organism evidence="1 2">
    <name type="scientific">Erythroxylum novogranatense</name>
    <dbReference type="NCBI Taxonomy" id="1862640"/>
    <lineage>
        <taxon>Eukaryota</taxon>
        <taxon>Viridiplantae</taxon>
        <taxon>Streptophyta</taxon>
        <taxon>Embryophyta</taxon>
        <taxon>Tracheophyta</taxon>
        <taxon>Spermatophyta</taxon>
        <taxon>Magnoliopsida</taxon>
        <taxon>eudicotyledons</taxon>
        <taxon>Gunneridae</taxon>
        <taxon>Pentapetalae</taxon>
        <taxon>rosids</taxon>
        <taxon>fabids</taxon>
        <taxon>Malpighiales</taxon>
        <taxon>Erythroxylaceae</taxon>
        <taxon>Erythroxylum</taxon>
    </lineage>
</organism>
<sequence length="214" mass="23348">MDRIGYAKICIEVSKDAELPKNLSIKRLGDNGELLCARISLSYPWKPQMGGRKWVATGRVFNSCWAADLDQAGSPMAGEVLPHDSRSLNPGSVDSQVMEPEAQIVTEIIRGTSSVMPQRPLFNLFRDVGAMPPISVACANLGEVRSFTPSRADSPLAVVEGLPIEGSVTQLDVINPQILNGTPKCSRGYKIAASLVCNMGTDKWDKIRYHLEYT</sequence>
<keyword evidence="2" id="KW-1185">Reference proteome</keyword>
<gene>
    <name evidence="1" type="ORF">K2173_019724</name>
</gene>
<dbReference type="AlphaFoldDB" id="A0AAV8SM75"/>
<dbReference type="EMBL" id="JAIWQS010000010">
    <property type="protein sequence ID" value="KAJ8753325.1"/>
    <property type="molecule type" value="Genomic_DNA"/>
</dbReference>